<evidence type="ECO:0000256" key="1">
    <source>
        <dbReference type="ARBA" id="ARBA00006171"/>
    </source>
</evidence>
<dbReference type="PANTHER" id="PTHR11051">
    <property type="entry name" value="GLYCOSYL HYDROLASE-RELATED"/>
    <property type="match status" value="1"/>
</dbReference>
<feature type="domain" description="Glycoside hydrolase family 65 N-terminal" evidence="6">
    <location>
        <begin position="290"/>
        <end position="550"/>
    </location>
</feature>
<dbReference type="SUPFAM" id="SSF56784">
    <property type="entry name" value="HAD-like"/>
    <property type="match status" value="1"/>
</dbReference>
<dbReference type="GO" id="GO:0016787">
    <property type="term" value="F:hydrolase activity"/>
    <property type="evidence" value="ECO:0007669"/>
    <property type="project" value="UniProtKB-KW"/>
</dbReference>
<evidence type="ECO:0000259" key="4">
    <source>
        <dbReference type="Pfam" id="PF03632"/>
    </source>
</evidence>
<dbReference type="Pfam" id="PF03632">
    <property type="entry name" value="Glyco_hydro_65m"/>
    <property type="match status" value="1"/>
</dbReference>
<evidence type="ECO:0000256" key="3">
    <source>
        <dbReference type="SAM" id="MobiDB-lite"/>
    </source>
</evidence>
<dbReference type="InterPro" id="IPR036412">
    <property type="entry name" value="HAD-like_sf"/>
</dbReference>
<protein>
    <submittedName>
        <fullName evidence="7">Beta-phosphoglucomutase family hydrolase</fullName>
    </submittedName>
</protein>
<evidence type="ECO:0000259" key="5">
    <source>
        <dbReference type="Pfam" id="PF03633"/>
    </source>
</evidence>
<feature type="domain" description="Glycoside hydrolase family 65 central catalytic" evidence="4">
    <location>
        <begin position="611"/>
        <end position="1007"/>
    </location>
</feature>
<dbReference type="InterPro" id="IPR023214">
    <property type="entry name" value="HAD_sf"/>
</dbReference>
<dbReference type="InterPro" id="IPR005195">
    <property type="entry name" value="Glyco_hydro_65_M"/>
</dbReference>
<evidence type="ECO:0000259" key="6">
    <source>
        <dbReference type="Pfam" id="PF03636"/>
    </source>
</evidence>
<feature type="domain" description="Glycoside hydrolase family 65 C-terminal" evidence="5">
    <location>
        <begin position="1017"/>
        <end position="1080"/>
    </location>
</feature>
<dbReference type="Gene3D" id="1.10.150.240">
    <property type="entry name" value="Putative phosphatase, domain 2"/>
    <property type="match status" value="1"/>
</dbReference>
<gene>
    <name evidence="7" type="ORF">GCM10009824_17230</name>
</gene>
<dbReference type="Proteomes" id="UP001500166">
    <property type="component" value="Unassembled WGS sequence"/>
</dbReference>
<dbReference type="SUPFAM" id="SSF74650">
    <property type="entry name" value="Galactose mutarotase-like"/>
    <property type="match status" value="1"/>
</dbReference>
<dbReference type="InterPro" id="IPR011013">
    <property type="entry name" value="Gal_mutarotase_sf_dom"/>
</dbReference>
<dbReference type="RefSeq" id="WP_344224603.1">
    <property type="nucleotide sequence ID" value="NZ_BAAAQA010000017.1"/>
</dbReference>
<dbReference type="EMBL" id="BAAAQA010000017">
    <property type="protein sequence ID" value="GAA2117641.1"/>
    <property type="molecule type" value="Genomic_DNA"/>
</dbReference>
<dbReference type="InterPro" id="IPR023198">
    <property type="entry name" value="PGP-like_dom2"/>
</dbReference>
<evidence type="ECO:0000256" key="2">
    <source>
        <dbReference type="ARBA" id="ARBA00023295"/>
    </source>
</evidence>
<keyword evidence="8" id="KW-1185">Reference proteome</keyword>
<feature type="region of interest" description="Disordered" evidence="3">
    <location>
        <begin position="1"/>
        <end position="21"/>
    </location>
</feature>
<dbReference type="Gene3D" id="2.60.420.10">
    <property type="entry name" value="Maltose phosphorylase, domain 3"/>
    <property type="match status" value="1"/>
</dbReference>
<comment type="caution">
    <text evidence="7">The sequence shown here is derived from an EMBL/GenBank/DDBJ whole genome shotgun (WGS) entry which is preliminary data.</text>
</comment>
<dbReference type="NCBIfam" id="TIGR02009">
    <property type="entry name" value="PGMB-YQAB-SF"/>
    <property type="match status" value="1"/>
</dbReference>
<name>A0ABP5JJ45_9MICC</name>
<sequence>MNVLPTAPFTASTPRITEDHAPSAPVDVLRTRYSAVIFDMDGVVTDTASVHARAWQQLFDAILVDERLEPAEPGGEIDRSPFDPLGEYRTYVDGRRREDGVRALLAARGAMLPEARNDADPKAGDWTVQGQSATKDGFFHAELKEHGVRVFPRTVDLIKRLRTAGVPVGLVTASRNSGVVLAAAGLSDIFDEIVDGNMAAQQNLPGKPAPDTFLECARLLNVPVENSVVVEDAVAGVQAGVAGGFGLVVGINRDSARDRLYRAGAHVVLNDVGELDLGALRDDPWTLAFEGFDPANEPRRESLLTLANGYMGVRGAASEFPANDVHYPGTYLAGVFNRVQSNINGRDAEHESMVNTPNWLHLDLRFAEGEWWSEGGLQPSKEHVSLDLRRGLLTRTLTLSDPEPTADGTIRSLDVVQRRLVSLRHRHLGAQETTLTPRNFSGRLHVRTGIDPTVTNSGVAEYKELNSHHLMLLESTTLPDEHETLLSLVRTSQSKIEIAMAQRTRVESEVPSNERREVRPGGIEFRRHLIHVSSDQPVVIDSTTAVVTSRDAAISSPREGALAELDRTPFGVRKLLTSHEIEWARLWDRYEVTLDAAEDSAESRSTQLAMRTHLFHTAQTLAPHLSLRDAGVPARGLHGEGYRGHIFWDELFILPVVNMRHPHVTRSLLSYRWRRLPMARHRAQEFGLYGTAFPWQSGSDGSEETPPELYNHHSRRWLPDNSWRQFHVGLAIAYNAWVYYESTGDIDWLSGHGSELIVGITRLFASLAEYDSHDGKYHIAGVMGPDEYHDGPAGQHGGGLKDNAYTNILASWLFRHSSHIFNDMVEHQREELETRFEISSQEVQTWLNMAKNMYVPFNSDGTISQFEGYDQLAELDWDFYRAKYHNIGRLDLLLENEGDLTNNYKLTKQADTIMLVYLLGPEGLIEELERMGYSIDHDTVQRTVDHYIARSSNGSSLSRVVNAAVLAWLDPDRSWGSFQDALMVDLDDTQGGTTGEGIHLGAMAGSVDVITRAYAGLRVRGDWLEFRPTLPRELQAVDFTVLYRGQVIEVSIDQDILELEGTSSKAGPVTIHVNGAEYVLKGGQKISVSLRHRASRRPEKALARLRRQSVSDGSEDR</sequence>
<dbReference type="InterPro" id="IPR005194">
    <property type="entry name" value="Glyco_hydro_65_C"/>
</dbReference>
<dbReference type="PANTHER" id="PTHR11051:SF8">
    <property type="entry name" value="PROTEIN-GLUCOSYLGALACTOSYLHYDROXYLYSINE GLUCOSIDASE"/>
    <property type="match status" value="1"/>
</dbReference>
<dbReference type="NCBIfam" id="TIGR01509">
    <property type="entry name" value="HAD-SF-IA-v3"/>
    <property type="match status" value="1"/>
</dbReference>
<dbReference type="InterPro" id="IPR010976">
    <property type="entry name" value="B-phosphoglucomutase_hydrolase"/>
</dbReference>
<evidence type="ECO:0000313" key="8">
    <source>
        <dbReference type="Proteomes" id="UP001500166"/>
    </source>
</evidence>
<dbReference type="InterPro" id="IPR008928">
    <property type="entry name" value="6-hairpin_glycosidase_sf"/>
</dbReference>
<dbReference type="Pfam" id="PF00702">
    <property type="entry name" value="Hydrolase"/>
    <property type="match status" value="1"/>
</dbReference>
<dbReference type="Gene3D" id="2.70.98.40">
    <property type="entry name" value="Glycoside hydrolase, family 65, N-terminal domain"/>
    <property type="match status" value="1"/>
</dbReference>
<dbReference type="Pfam" id="PF03633">
    <property type="entry name" value="Glyco_hydro_65C"/>
    <property type="match status" value="1"/>
</dbReference>
<evidence type="ECO:0000313" key="7">
    <source>
        <dbReference type="EMBL" id="GAA2117641.1"/>
    </source>
</evidence>
<dbReference type="InterPro" id="IPR037018">
    <property type="entry name" value="GH65_N"/>
</dbReference>
<reference evidence="8" key="1">
    <citation type="journal article" date="2019" name="Int. J. Syst. Evol. Microbiol.">
        <title>The Global Catalogue of Microorganisms (GCM) 10K type strain sequencing project: providing services to taxonomists for standard genome sequencing and annotation.</title>
        <authorList>
            <consortium name="The Broad Institute Genomics Platform"/>
            <consortium name="The Broad Institute Genome Sequencing Center for Infectious Disease"/>
            <person name="Wu L."/>
            <person name="Ma J."/>
        </authorList>
    </citation>
    <scope>NUCLEOTIDE SEQUENCE [LARGE SCALE GENOMIC DNA]</scope>
    <source>
        <strain evidence="8">JCM 15914</strain>
    </source>
</reference>
<dbReference type="Gene3D" id="1.50.10.10">
    <property type="match status" value="1"/>
</dbReference>
<dbReference type="Gene3D" id="3.40.50.1000">
    <property type="entry name" value="HAD superfamily/HAD-like"/>
    <property type="match status" value="1"/>
</dbReference>
<keyword evidence="7" id="KW-0378">Hydrolase</keyword>
<dbReference type="SUPFAM" id="SSF48208">
    <property type="entry name" value="Six-hairpin glycosidases"/>
    <property type="match status" value="1"/>
</dbReference>
<dbReference type="Pfam" id="PF03636">
    <property type="entry name" value="Glyco_hydro_65N"/>
    <property type="match status" value="1"/>
</dbReference>
<organism evidence="7 8">
    <name type="scientific">Kocuria atrinae</name>
    <dbReference type="NCBI Taxonomy" id="592377"/>
    <lineage>
        <taxon>Bacteria</taxon>
        <taxon>Bacillati</taxon>
        <taxon>Actinomycetota</taxon>
        <taxon>Actinomycetes</taxon>
        <taxon>Micrococcales</taxon>
        <taxon>Micrococcaceae</taxon>
        <taxon>Kocuria</taxon>
    </lineage>
</organism>
<dbReference type="InterPro" id="IPR012341">
    <property type="entry name" value="6hp_glycosidase-like_sf"/>
</dbReference>
<keyword evidence="2" id="KW-0326">Glycosidase</keyword>
<dbReference type="SFLD" id="SFLDG01129">
    <property type="entry name" value="C1.5:_HAD__Beta-PGM__Phosphata"/>
    <property type="match status" value="1"/>
</dbReference>
<dbReference type="InterPro" id="IPR005196">
    <property type="entry name" value="Glyco_hydro_65_N"/>
</dbReference>
<comment type="similarity">
    <text evidence="1">Belongs to the HAD-like hydrolase superfamily. CbbY/CbbZ/Gph/YieH family.</text>
</comment>
<dbReference type="InterPro" id="IPR006439">
    <property type="entry name" value="HAD-SF_hydro_IA"/>
</dbReference>
<accession>A0ABP5JJ45</accession>
<dbReference type="SFLD" id="SFLDS00003">
    <property type="entry name" value="Haloacid_Dehalogenase"/>
    <property type="match status" value="1"/>
</dbReference>
<proteinExistence type="inferred from homology"/>